<evidence type="ECO:0000313" key="4">
    <source>
        <dbReference type="Proteomes" id="UP001054945"/>
    </source>
</evidence>
<dbReference type="GO" id="GO:0014808">
    <property type="term" value="P:release of sequestered calcium ion into cytosol by sarcoplasmic reticulum"/>
    <property type="evidence" value="ECO:0007669"/>
    <property type="project" value="TreeGrafter"/>
</dbReference>
<dbReference type="Pfam" id="PF21119">
    <property type="entry name" value="RYDR_Jsol"/>
    <property type="match status" value="1"/>
</dbReference>
<proteinExistence type="predicted"/>
<dbReference type="GO" id="GO:0034704">
    <property type="term" value="C:calcium channel complex"/>
    <property type="evidence" value="ECO:0007669"/>
    <property type="project" value="TreeGrafter"/>
</dbReference>
<dbReference type="GO" id="GO:0042383">
    <property type="term" value="C:sarcolemma"/>
    <property type="evidence" value="ECO:0007669"/>
    <property type="project" value="TreeGrafter"/>
</dbReference>
<dbReference type="GO" id="GO:0005790">
    <property type="term" value="C:smooth endoplasmic reticulum"/>
    <property type="evidence" value="ECO:0007669"/>
    <property type="project" value="TreeGrafter"/>
</dbReference>
<dbReference type="InterPro" id="IPR048581">
    <property type="entry name" value="RYDR_Jsol"/>
</dbReference>
<dbReference type="SUPFAM" id="SSF100909">
    <property type="entry name" value="IP3 receptor type 1 binding core, domain 2"/>
    <property type="match status" value="1"/>
</dbReference>
<dbReference type="InterPro" id="IPR035910">
    <property type="entry name" value="RyR/IP3R_RIH_dom_sf"/>
</dbReference>
<dbReference type="GO" id="GO:0030018">
    <property type="term" value="C:Z disc"/>
    <property type="evidence" value="ECO:0007669"/>
    <property type="project" value="TreeGrafter"/>
</dbReference>
<evidence type="ECO:0000259" key="1">
    <source>
        <dbReference type="Pfam" id="PF01365"/>
    </source>
</evidence>
<dbReference type="GO" id="GO:0006941">
    <property type="term" value="P:striated muscle contraction"/>
    <property type="evidence" value="ECO:0007669"/>
    <property type="project" value="TreeGrafter"/>
</dbReference>
<dbReference type="AlphaFoldDB" id="A0AAV4UNG9"/>
<dbReference type="PANTHER" id="PTHR46399">
    <property type="entry name" value="B30.2/SPRY DOMAIN-CONTAINING PROTEIN"/>
    <property type="match status" value="1"/>
</dbReference>
<gene>
    <name evidence="3" type="primary">RyR</name>
    <name evidence="3" type="ORF">CEXT_813981</name>
</gene>
<dbReference type="InterPro" id="IPR015925">
    <property type="entry name" value="Ryanodine_IP3_receptor"/>
</dbReference>
<dbReference type="GO" id="GO:0005219">
    <property type="term" value="F:ryanodine-sensitive calcium-release channel activity"/>
    <property type="evidence" value="ECO:0007669"/>
    <property type="project" value="TreeGrafter"/>
</dbReference>
<name>A0AAV4UNG9_CAEEX</name>
<dbReference type="EMBL" id="BPLR01013186">
    <property type="protein sequence ID" value="GIY59266.1"/>
    <property type="molecule type" value="Genomic_DNA"/>
</dbReference>
<comment type="caution">
    <text evidence="3">The sequence shown here is derived from an EMBL/GenBank/DDBJ whole genome shotgun (WGS) entry which is preliminary data.</text>
</comment>
<feature type="domain" description="RIH" evidence="1">
    <location>
        <begin position="287"/>
        <end position="361"/>
    </location>
</feature>
<protein>
    <submittedName>
        <fullName evidence="3">Ryanodine receptor</fullName>
    </submittedName>
</protein>
<evidence type="ECO:0000259" key="2">
    <source>
        <dbReference type="Pfam" id="PF21119"/>
    </source>
</evidence>
<dbReference type="GO" id="GO:0033017">
    <property type="term" value="C:sarcoplasmic reticulum membrane"/>
    <property type="evidence" value="ECO:0007669"/>
    <property type="project" value="TreeGrafter"/>
</dbReference>
<dbReference type="InterPro" id="IPR000699">
    <property type="entry name" value="RIH_dom"/>
</dbReference>
<dbReference type="Pfam" id="PF01365">
    <property type="entry name" value="RYDR_ITPR"/>
    <property type="match status" value="1"/>
</dbReference>
<dbReference type="PANTHER" id="PTHR46399:SF8">
    <property type="entry name" value="B30.2_SPRY DOMAIN-CONTAINING PROTEIN"/>
    <property type="match status" value="1"/>
</dbReference>
<feature type="domain" description="Ryanodine receptor junctional solenoid" evidence="2">
    <location>
        <begin position="1"/>
        <end position="275"/>
    </location>
</feature>
<dbReference type="Proteomes" id="UP001054945">
    <property type="component" value="Unassembled WGS sequence"/>
</dbReference>
<evidence type="ECO:0000313" key="3">
    <source>
        <dbReference type="EMBL" id="GIY59266.1"/>
    </source>
</evidence>
<accession>A0AAV4UNG9</accession>
<sequence length="620" mass="70859">MEALDDAVCKGNRPNRDPIGGSNENLFVPIVKLADKLLLIGLFQDEELQWLLRLIDPENFDPDFNPDNENQMRGMLSMNVAEGVKLQMCYLLHHLFDLQLRHRIESMIAYCDDYVGELQTDQLRRYIDIKQSDMPSAVAARKTREFRCSPKEQMRAILCFKNLEEDQADQCSCGEDLRETLVNYHEEMVSRIKSVFSSEEVEETDEKAEEPAKPWHQRLLNIVKMVKAADQELEKAEKEGPRPEEENHQYHHKMGEETEIENRELVRQMFYLLLRAFNGIGEGYGEQNRVFFQHPDLIRILRVHENVMKVMINTFLAKRAQSDSGPNTLHEMVVSCCRFLCFFCRTGRQNQKAMFEHLDSFWRTAISSCPDPFSTRLHTFDVALFVLDGEQRTRPCPGETLPGKKDCHQSAPDAVLQSNQELLDRGLSRCGMGPPEGRAISQFLDVLRLGERLLIRRPECLGPALRGEGPGLLAAIKEAIKMSEKITTDRMAKGEAPPDDEDYIDMGCAILNFYCVLVDLLGRCAPEAAAIAQGKNDCIRARSILRSLVPMKDLEGVLSLRYNLLTPQEGESDMPIGLQPNHKQSIVLFLERVYGIESQETFFRLLEDAFPARFTCCYNA</sequence>
<keyword evidence="4" id="KW-1185">Reference proteome</keyword>
<keyword evidence="3" id="KW-0675">Receptor</keyword>
<reference evidence="3 4" key="1">
    <citation type="submission" date="2021-06" db="EMBL/GenBank/DDBJ databases">
        <title>Caerostris extrusa draft genome.</title>
        <authorList>
            <person name="Kono N."/>
            <person name="Arakawa K."/>
        </authorList>
    </citation>
    <scope>NUCLEOTIDE SEQUENCE [LARGE SCALE GENOMIC DNA]</scope>
</reference>
<organism evidence="3 4">
    <name type="scientific">Caerostris extrusa</name>
    <name type="common">Bark spider</name>
    <name type="synonym">Caerostris bankana</name>
    <dbReference type="NCBI Taxonomy" id="172846"/>
    <lineage>
        <taxon>Eukaryota</taxon>
        <taxon>Metazoa</taxon>
        <taxon>Ecdysozoa</taxon>
        <taxon>Arthropoda</taxon>
        <taxon>Chelicerata</taxon>
        <taxon>Arachnida</taxon>
        <taxon>Araneae</taxon>
        <taxon>Araneomorphae</taxon>
        <taxon>Entelegynae</taxon>
        <taxon>Araneoidea</taxon>
        <taxon>Araneidae</taxon>
        <taxon>Caerostris</taxon>
    </lineage>
</organism>